<dbReference type="EMBL" id="CAJNYV010002042">
    <property type="protein sequence ID" value="CAF3452256.1"/>
    <property type="molecule type" value="Genomic_DNA"/>
</dbReference>
<comment type="caution">
    <text evidence="1">The sequence shown here is derived from an EMBL/GenBank/DDBJ whole genome shotgun (WGS) entry which is preliminary data.</text>
</comment>
<protein>
    <submittedName>
        <fullName evidence="1">Uncharacterized protein</fullName>
    </submittedName>
</protein>
<name>A0A818E2Q4_9BILA</name>
<proteinExistence type="predicted"/>
<reference evidence="1" key="1">
    <citation type="submission" date="2021-02" db="EMBL/GenBank/DDBJ databases">
        <authorList>
            <person name="Nowell W R."/>
        </authorList>
    </citation>
    <scope>NUCLEOTIDE SEQUENCE</scope>
</reference>
<evidence type="ECO:0000313" key="2">
    <source>
        <dbReference type="Proteomes" id="UP000663865"/>
    </source>
</evidence>
<evidence type="ECO:0000313" key="1">
    <source>
        <dbReference type="EMBL" id="CAF3452256.1"/>
    </source>
</evidence>
<gene>
    <name evidence="1" type="ORF">KIK155_LOCUS12473</name>
</gene>
<sequence length="278" mass="31578">MDGVFDPLTSSDSRTPLLTDAATTVQFLSCCRLQIKLNQYFSGKEASTNVFKKILNQVDLNQQKCIKKNFADYQLTSYDFKMTSCDDQIHFLILPVNMTHHLLIVLSIATLISIENVRGQCTDCTRDQGCCMGLMRGQWSCCAGIGSNLNNQQTTPWNFNLQISYDVYVWNCGSSTVDPLQQYTNVSCILDGRWSLNQLTFQLRSVPSNDMKTIIGKYTMKNKQSEKIAFQADSQWALTLPVDSNAKPGIYDEIEFNYAGFNYTYYFGYGPYPHCPRC</sequence>
<organism evidence="1 2">
    <name type="scientific">Rotaria socialis</name>
    <dbReference type="NCBI Taxonomy" id="392032"/>
    <lineage>
        <taxon>Eukaryota</taxon>
        <taxon>Metazoa</taxon>
        <taxon>Spiralia</taxon>
        <taxon>Gnathifera</taxon>
        <taxon>Rotifera</taxon>
        <taxon>Eurotatoria</taxon>
        <taxon>Bdelloidea</taxon>
        <taxon>Philodinida</taxon>
        <taxon>Philodinidae</taxon>
        <taxon>Rotaria</taxon>
    </lineage>
</organism>
<dbReference type="AlphaFoldDB" id="A0A818E2Q4"/>
<accession>A0A818E2Q4</accession>
<dbReference type="Proteomes" id="UP000663865">
    <property type="component" value="Unassembled WGS sequence"/>
</dbReference>